<dbReference type="AlphaFoldDB" id="A0A7S3Q2J6"/>
<feature type="compositionally biased region" description="Basic and acidic residues" evidence="1">
    <location>
        <begin position="174"/>
        <end position="186"/>
    </location>
</feature>
<proteinExistence type="predicted"/>
<evidence type="ECO:0000256" key="1">
    <source>
        <dbReference type="SAM" id="MobiDB-lite"/>
    </source>
</evidence>
<feature type="compositionally biased region" description="Acidic residues" evidence="1">
    <location>
        <begin position="205"/>
        <end position="216"/>
    </location>
</feature>
<dbReference type="PANTHER" id="PTHR46826">
    <property type="match status" value="1"/>
</dbReference>
<accession>A0A7S3Q2J6</accession>
<sequence>MTEDMDTDDTSEKCNHHNILCTRVRRNARRRQRSWTNKTMNMNMNMWSMLSISLSISAALCLSTSSCDAFSVPSSPSPSPSIPLAFRRNHGIVTSGIHICNPTGTQSSSRLGAFRIGRGGHTERSDGTKSSGSETFVRLSRRKRTNDNGNYNKSIARPRAVSDPNSYGYSHAACEQRRSRDIDNNADRGSGSALNAGNTNMDTYTDTDVDTDIDTDVDTHTSRRRVAVQAPTEENDIANSSSTSYSNKESESESTNKYGYEEEDIRVQAIRSTLQNAEEFRKFRIANNFVPQIDPSTGLRNSDDDSKFIVTISAAIIAVSLFAIRIGGRVALISAIGLDFAADNPQYKEYIDSILEASTSMGEGADVLLFLSAWIVTKVLVIDAGAIVLALSSGILFGGVIEGALLSALGSTLGSSVAYSLAKFDTPARKGALALLENYPALRGIDNVVAEDGLKAILTLRLAPILPIPIGAYNYIYGVTKVPYADFAAGIFLGSLKPYLLDSFIGYFASQVVEGTVDRSGYEDLILVVSLLASALIGIFASQLAGESWDSIRAEIDADKRKNRRIEQEAAEKGGYKVVTSIFGIELSDSLIDQQIRGKKSELALEDLVESEFYGNTVMARQDVIDRLNLFEYLALQPALFAAFLKYSDPMIVASKGLYAAQTSSSTSSSSSTKLLNFQNAISVGKSLWFLPLLSLLSGLTPAAKIVAESHVSRMPDTPIAHEIDTFLLWPAIGNPGDRGLPPTIFNTPVAAITDELQYDVDWDAVKEVYVYYLTNSLLVSGLIALSLYTYITIYGDEDVEE</sequence>
<feature type="compositionally biased region" description="Low complexity" evidence="1">
    <location>
        <begin position="239"/>
        <end position="258"/>
    </location>
</feature>
<keyword evidence="2" id="KW-0812">Transmembrane</keyword>
<protein>
    <recommendedName>
        <fullName evidence="3">VTT domain-containing protein</fullName>
    </recommendedName>
</protein>
<feature type="transmembrane region" description="Helical" evidence="2">
    <location>
        <begin position="525"/>
        <end position="545"/>
    </location>
</feature>
<feature type="domain" description="VTT" evidence="3">
    <location>
        <begin position="388"/>
        <end position="507"/>
    </location>
</feature>
<reference evidence="4" key="1">
    <citation type="submission" date="2021-01" db="EMBL/GenBank/DDBJ databases">
        <authorList>
            <person name="Corre E."/>
            <person name="Pelletier E."/>
            <person name="Niang G."/>
            <person name="Scheremetjew M."/>
            <person name="Finn R."/>
            <person name="Kale V."/>
            <person name="Holt S."/>
            <person name="Cochrane G."/>
            <person name="Meng A."/>
            <person name="Brown T."/>
            <person name="Cohen L."/>
        </authorList>
    </citation>
    <scope>NUCLEOTIDE SEQUENCE</scope>
    <source>
        <strain evidence="4">MM31A-1</strain>
    </source>
</reference>
<evidence type="ECO:0000259" key="3">
    <source>
        <dbReference type="Pfam" id="PF09335"/>
    </source>
</evidence>
<organism evidence="4">
    <name type="scientific">Chaetoceros debilis</name>
    <dbReference type="NCBI Taxonomy" id="122233"/>
    <lineage>
        <taxon>Eukaryota</taxon>
        <taxon>Sar</taxon>
        <taxon>Stramenopiles</taxon>
        <taxon>Ochrophyta</taxon>
        <taxon>Bacillariophyta</taxon>
        <taxon>Coscinodiscophyceae</taxon>
        <taxon>Chaetocerotophycidae</taxon>
        <taxon>Chaetocerotales</taxon>
        <taxon>Chaetocerotaceae</taxon>
        <taxon>Chaetoceros</taxon>
    </lineage>
</organism>
<feature type="transmembrane region" description="Helical" evidence="2">
    <location>
        <begin position="770"/>
        <end position="792"/>
    </location>
</feature>
<evidence type="ECO:0000313" key="4">
    <source>
        <dbReference type="EMBL" id="CAE0463791.1"/>
    </source>
</evidence>
<dbReference type="Pfam" id="PF09335">
    <property type="entry name" value="VTT_dom"/>
    <property type="match status" value="1"/>
</dbReference>
<dbReference type="InterPro" id="IPR032816">
    <property type="entry name" value="VTT_dom"/>
</dbReference>
<evidence type="ECO:0000256" key="2">
    <source>
        <dbReference type="SAM" id="Phobius"/>
    </source>
</evidence>
<keyword evidence="2" id="KW-1133">Transmembrane helix</keyword>
<feature type="region of interest" description="Disordered" evidence="1">
    <location>
        <begin position="101"/>
        <end position="260"/>
    </location>
</feature>
<feature type="transmembrane region" description="Helical" evidence="2">
    <location>
        <begin position="367"/>
        <end position="389"/>
    </location>
</feature>
<gene>
    <name evidence="4" type="ORF">CDEB00056_LOCUS8632</name>
</gene>
<feature type="transmembrane region" description="Helical" evidence="2">
    <location>
        <begin position="308"/>
        <end position="326"/>
    </location>
</feature>
<feature type="transmembrane region" description="Helical" evidence="2">
    <location>
        <begin position="395"/>
        <end position="421"/>
    </location>
</feature>
<keyword evidence="2" id="KW-0472">Membrane</keyword>
<dbReference type="EMBL" id="HBIO01011109">
    <property type="protein sequence ID" value="CAE0463791.1"/>
    <property type="molecule type" value="Transcribed_RNA"/>
</dbReference>
<name>A0A7S3Q2J6_9STRA</name>
<dbReference type="PANTHER" id="PTHR46826:SF1">
    <property type="entry name" value="TVP38_TMEM64 FAMILY MEMBRANE PROTEIN YDJX"/>
    <property type="match status" value="1"/>
</dbReference>
<dbReference type="InterPro" id="IPR053240">
    <property type="entry name" value="VTT_domain"/>
</dbReference>